<evidence type="ECO:0000313" key="1">
    <source>
        <dbReference type="EMBL" id="KAL1238848.1"/>
    </source>
</evidence>
<organism evidence="1 2">
    <name type="scientific">Trichinella spiralis</name>
    <name type="common">Trichina worm</name>
    <dbReference type="NCBI Taxonomy" id="6334"/>
    <lineage>
        <taxon>Eukaryota</taxon>
        <taxon>Metazoa</taxon>
        <taxon>Ecdysozoa</taxon>
        <taxon>Nematoda</taxon>
        <taxon>Enoplea</taxon>
        <taxon>Dorylaimia</taxon>
        <taxon>Trichinellida</taxon>
        <taxon>Trichinellidae</taxon>
        <taxon>Trichinella</taxon>
    </lineage>
</organism>
<proteinExistence type="predicted"/>
<dbReference type="Proteomes" id="UP001558632">
    <property type="component" value="Unassembled WGS sequence"/>
</dbReference>
<comment type="caution">
    <text evidence="1">The sequence shown here is derived from an EMBL/GenBank/DDBJ whole genome shotgun (WGS) entry which is preliminary data.</text>
</comment>
<keyword evidence="1" id="KW-0378">Hydrolase</keyword>
<dbReference type="GO" id="GO:0016787">
    <property type="term" value="F:hydrolase activity"/>
    <property type="evidence" value="ECO:0007669"/>
    <property type="project" value="UniProtKB-KW"/>
</dbReference>
<name>A0ABR3KLF3_TRISP</name>
<evidence type="ECO:0000313" key="2">
    <source>
        <dbReference type="Proteomes" id="UP001558632"/>
    </source>
</evidence>
<reference evidence="1 2" key="1">
    <citation type="submission" date="2024-07" db="EMBL/GenBank/DDBJ databases">
        <title>Enhanced genomic and transcriptomic resources for Trichinella pseudospiralis and T. spiralis underpin the discovery of pronounced molecular differences between stages and species.</title>
        <authorList>
            <person name="Pasi K.K."/>
            <person name="La Rosa G."/>
            <person name="Gomez-Morales M.A."/>
            <person name="Tosini F."/>
            <person name="Sumanam S."/>
            <person name="Young N.D."/>
            <person name="Chang B.C."/>
            <person name="Robin G.B."/>
        </authorList>
    </citation>
    <scope>NUCLEOTIDE SEQUENCE [LARGE SCALE GENOMIC DNA]</scope>
    <source>
        <strain evidence="1">ISS534</strain>
    </source>
</reference>
<gene>
    <name evidence="1" type="ORF">TSPI_07204</name>
</gene>
<sequence length="92" mass="10530">MLCSSCCCKVLRAKVVSFKGNFQQWHTFLNQLLTHQYNSWKIPISMKNCRLTLCGTQNQVVLLEKSERKTNSTKIEDCQQLYDAKTIALATG</sequence>
<protein>
    <submittedName>
        <fullName evidence="1">Ubiquitin carboxyl-terminal hydrolase</fullName>
    </submittedName>
</protein>
<accession>A0ABR3KLF3</accession>
<dbReference type="EMBL" id="JBEUSY010000271">
    <property type="protein sequence ID" value="KAL1238848.1"/>
    <property type="molecule type" value="Genomic_DNA"/>
</dbReference>
<keyword evidence="2" id="KW-1185">Reference proteome</keyword>